<gene>
    <name evidence="3" type="ORF">SPV1_10771</name>
</gene>
<proteinExistence type="predicted"/>
<feature type="domain" description="Tyr recombinase" evidence="2">
    <location>
        <begin position="529"/>
        <end position="668"/>
    </location>
</feature>
<dbReference type="GO" id="GO:0015074">
    <property type="term" value="P:DNA integration"/>
    <property type="evidence" value="ECO:0007669"/>
    <property type="project" value="InterPro"/>
</dbReference>
<keyword evidence="1" id="KW-0233">DNA recombination</keyword>
<dbReference type="GO" id="GO:0003677">
    <property type="term" value="F:DNA binding"/>
    <property type="evidence" value="ECO:0007669"/>
    <property type="project" value="InterPro"/>
</dbReference>
<dbReference type="Pfam" id="PF00589">
    <property type="entry name" value="Phage_integrase"/>
    <property type="match status" value="1"/>
</dbReference>
<evidence type="ECO:0000313" key="3">
    <source>
        <dbReference type="EMBL" id="EAU55209.1"/>
    </source>
</evidence>
<evidence type="ECO:0000256" key="1">
    <source>
        <dbReference type="ARBA" id="ARBA00023172"/>
    </source>
</evidence>
<sequence length="1065" mass="122269">MMIKPHKIWLGLAPRPSKNNPRSQPAVRKRIQFRILMRLLHGSFPEIYAGVIGASWTKQEAEDFCDVLRKDAPGHIYKQRRNLLVQGLERGAGQLGWQVYIPAPVTYATREPPHFTGDAMRGLGKLRAFESLFLQSLDRPLTDGSSILLGYLAFSASVYGGLLSRQWLIAWLRDPFEGLVFEEDIAWVEIYRPVYFNKEHSGECISLHKRWFIDPLTLLILGRIRLSIQIGSNRLRVDPWQYLTQLMDHLQLDINHRQKNLSDFLAMAHTRISLYSKPYLADYAIEKIKSVSLPADVWARVRVGHAVPIELRALSLDSDFIPKEKSKNIKQAVTDMPPALWAKLYEAIHPKECRARKEGGSSASSKTAVQIFLELHGSKMSQLGWLIAQWAIMLFTYKRGIRKGSKIAPSSVRTYVTTIARKLQVHVGGSDIMALNECEFYALYRDVIESKCGENNKQVTAMRLAEFHDFLVYYWDVPKIDLTEFYRGKGSSDLGVDANIVCPSIYQYAANTLGKRYGARAPRDNLIALLIMMLGFRCGLRRAEVMTILCSDICGLYNPVLFIRHNPYAYKKSDSAVRKIHLKAFLTHNELTRLKEWIHLRGHEDGIEYQTQWEKKNQKRLLFCKAGTPFEPIDERQIFGAIHQALRQVSADPSLHFHTLRHSFASWFFYRLESGSQTSWRPKSVSALNESMNSMRRCLVEHHHLQIDLRINRKALYHVALVCGHSSPEMSLRHYIHLLDLLLGCSTMRNVAQPILTLEAVLNLTDIKKAMAYRLRQKAGMDQWLPSAFIAPAWKQLKHQFKDPRLNQLSAVNISDIIIEPLPIEWRTVQSILEDRSVKRMAVSDISAKYTIEEQKLKHWFSRANELFGMRTRKTKAHPNGKPRHRVTALLPFPTGLTSPYDIEMADRIFSFTQKRVPQKRELIHQWLNHFIHHYSPKGGDIRFTDEANAIEYLQFLTMIGVRKEEMKLLHYRGKGRSAEEAKLQADQWANALSIPVDQCDLIKATFGQQRGNGTIGITISSITGVSGVRKKRKAKLSMPYGFRYALYILYILDDAHHSEVKGLK</sequence>
<dbReference type="SUPFAM" id="SSF56349">
    <property type="entry name" value="DNA breaking-rejoining enzymes"/>
    <property type="match status" value="1"/>
</dbReference>
<dbReference type="AlphaFoldDB" id="Q0F1I2"/>
<dbReference type="eggNOG" id="COG0582">
    <property type="taxonomic scope" value="Bacteria"/>
</dbReference>
<dbReference type="OrthoDB" id="5404741at2"/>
<dbReference type="CDD" id="cd00397">
    <property type="entry name" value="DNA_BRE_C"/>
    <property type="match status" value="1"/>
</dbReference>
<dbReference type="RefSeq" id="WP_009849672.1">
    <property type="nucleotide sequence ID" value="NZ_DS022294.1"/>
</dbReference>
<name>Q0F1I2_9PROT</name>
<dbReference type="InterPro" id="IPR002104">
    <property type="entry name" value="Integrase_catalytic"/>
</dbReference>
<dbReference type="Proteomes" id="UP000005297">
    <property type="component" value="Unassembled WGS sequence"/>
</dbReference>
<comment type="caution">
    <text evidence="3">The sequence shown here is derived from an EMBL/GenBank/DDBJ whole genome shotgun (WGS) entry which is preliminary data.</text>
</comment>
<accession>Q0F1I2</accession>
<dbReference type="InterPro" id="IPR011010">
    <property type="entry name" value="DNA_brk_join_enz"/>
</dbReference>
<dbReference type="EMBL" id="AATS01000003">
    <property type="protein sequence ID" value="EAU55209.1"/>
    <property type="molecule type" value="Genomic_DNA"/>
</dbReference>
<dbReference type="HOGENOM" id="CLU_288511_0_0_0"/>
<dbReference type="InterPro" id="IPR013762">
    <property type="entry name" value="Integrase-like_cat_sf"/>
</dbReference>
<keyword evidence="4" id="KW-1185">Reference proteome</keyword>
<evidence type="ECO:0000313" key="4">
    <source>
        <dbReference type="Proteomes" id="UP000005297"/>
    </source>
</evidence>
<evidence type="ECO:0000259" key="2">
    <source>
        <dbReference type="Pfam" id="PF00589"/>
    </source>
</evidence>
<dbReference type="GO" id="GO:0006310">
    <property type="term" value="P:DNA recombination"/>
    <property type="evidence" value="ECO:0007669"/>
    <property type="project" value="UniProtKB-KW"/>
</dbReference>
<protein>
    <recommendedName>
        <fullName evidence="2">Tyr recombinase domain-containing protein</fullName>
    </recommendedName>
</protein>
<reference evidence="3 4" key="1">
    <citation type="submission" date="2006-09" db="EMBL/GenBank/DDBJ databases">
        <authorList>
            <person name="Emerson D."/>
            <person name="Ferriera S."/>
            <person name="Johnson J."/>
            <person name="Kravitz S."/>
            <person name="Halpern A."/>
            <person name="Remington K."/>
            <person name="Beeson K."/>
            <person name="Tran B."/>
            <person name="Rogers Y.-H."/>
            <person name="Friedman R."/>
            <person name="Venter J.C."/>
        </authorList>
    </citation>
    <scope>NUCLEOTIDE SEQUENCE [LARGE SCALE GENOMIC DNA]</scope>
    <source>
        <strain evidence="3 4">PV-1</strain>
    </source>
</reference>
<organism evidence="3 4">
    <name type="scientific">Mariprofundus ferrooxydans PV-1</name>
    <dbReference type="NCBI Taxonomy" id="314345"/>
    <lineage>
        <taxon>Bacteria</taxon>
        <taxon>Pseudomonadati</taxon>
        <taxon>Pseudomonadota</taxon>
        <taxon>Candidatius Mariprofundia</taxon>
        <taxon>Mariprofundales</taxon>
        <taxon>Mariprofundaceae</taxon>
        <taxon>Mariprofundus</taxon>
    </lineage>
</organism>
<dbReference type="Gene3D" id="1.10.443.10">
    <property type="entry name" value="Intergrase catalytic core"/>
    <property type="match status" value="1"/>
</dbReference>
<dbReference type="InParanoid" id="Q0F1I2"/>